<keyword evidence="12" id="KW-0902">Two-component regulatory system</keyword>
<dbReference type="InterPro" id="IPR003594">
    <property type="entry name" value="HATPase_dom"/>
</dbReference>
<evidence type="ECO:0000256" key="10">
    <source>
        <dbReference type="ARBA" id="ARBA00022840"/>
    </source>
</evidence>
<dbReference type="InterPro" id="IPR036890">
    <property type="entry name" value="HATPase_C_sf"/>
</dbReference>
<dbReference type="SUPFAM" id="SSF55874">
    <property type="entry name" value="ATPase domain of HSP90 chaperone/DNA topoisomerase II/histidine kinase"/>
    <property type="match status" value="1"/>
</dbReference>
<evidence type="ECO:0000256" key="13">
    <source>
        <dbReference type="ARBA" id="ARBA00023136"/>
    </source>
</evidence>
<evidence type="ECO:0000256" key="9">
    <source>
        <dbReference type="ARBA" id="ARBA00022777"/>
    </source>
</evidence>
<dbReference type="InterPro" id="IPR036097">
    <property type="entry name" value="HisK_dim/P_sf"/>
</dbReference>
<dbReference type="PROSITE" id="PS50109">
    <property type="entry name" value="HIS_KIN"/>
    <property type="match status" value="1"/>
</dbReference>
<evidence type="ECO:0000259" key="15">
    <source>
        <dbReference type="PROSITE" id="PS50109"/>
    </source>
</evidence>
<accession>A0ABX7VSB2</accession>
<dbReference type="PANTHER" id="PTHR45528">
    <property type="entry name" value="SENSOR HISTIDINE KINASE CPXA"/>
    <property type="match status" value="1"/>
</dbReference>
<evidence type="ECO:0000256" key="14">
    <source>
        <dbReference type="SAM" id="Phobius"/>
    </source>
</evidence>
<evidence type="ECO:0000256" key="1">
    <source>
        <dbReference type="ARBA" id="ARBA00000085"/>
    </source>
</evidence>
<dbReference type="SMART" id="SM00387">
    <property type="entry name" value="HATPase_c"/>
    <property type="match status" value="1"/>
</dbReference>
<reference evidence="16 17" key="1">
    <citation type="submission" date="2019-12" db="EMBL/GenBank/DDBJ databases">
        <title>The whole genome sequencing of a strain isolated from a Mars analog, Dalangtan Playa.</title>
        <authorList>
            <person name="Huang T."/>
        </authorList>
    </citation>
    <scope>NUCLEOTIDE SEQUENCE [LARGE SCALE GENOMIC DNA]</scope>
    <source>
        <strain evidence="16 17">DP4-553-S</strain>
    </source>
</reference>
<dbReference type="InterPro" id="IPR050398">
    <property type="entry name" value="HssS/ArlS-like"/>
</dbReference>
<dbReference type="PRINTS" id="PR00344">
    <property type="entry name" value="BCTRLSENSOR"/>
</dbReference>
<dbReference type="EMBL" id="CP046956">
    <property type="protein sequence ID" value="QTM98465.1"/>
    <property type="molecule type" value="Genomic_DNA"/>
</dbReference>
<name>A0ABX7VSB2_9BACI</name>
<evidence type="ECO:0000256" key="6">
    <source>
        <dbReference type="ARBA" id="ARBA00022679"/>
    </source>
</evidence>
<keyword evidence="13 14" id="KW-0472">Membrane</keyword>
<dbReference type="Gene3D" id="1.10.287.130">
    <property type="match status" value="1"/>
</dbReference>
<dbReference type="RefSeq" id="WP_209367225.1">
    <property type="nucleotide sequence ID" value="NZ_CP046956.1"/>
</dbReference>
<keyword evidence="7 14" id="KW-0812">Transmembrane</keyword>
<organism evidence="16 17">
    <name type="scientific">Sediminibacillus dalangtanensis</name>
    <dbReference type="NCBI Taxonomy" id="2729421"/>
    <lineage>
        <taxon>Bacteria</taxon>
        <taxon>Bacillati</taxon>
        <taxon>Bacillota</taxon>
        <taxon>Bacilli</taxon>
        <taxon>Bacillales</taxon>
        <taxon>Bacillaceae</taxon>
        <taxon>Sediminibacillus</taxon>
    </lineage>
</organism>
<evidence type="ECO:0000256" key="11">
    <source>
        <dbReference type="ARBA" id="ARBA00022989"/>
    </source>
</evidence>
<sequence length="463" mass="53386">MKKIAFQIKKFIFLTFFLSISLLIINMLIYAGILYSNIQSYQKKDQSPEEILQQTKNGLINQEGQYQLKNSIKKKLKDEEVWGMLIQNTTGEVIWKLDLPNEIPRKYELSDIAHFTRYYLEDYPVFVWEHEEGLLVIGYPKESYTRINNEIPIPLLKDIPFFITWIVVINLLLLLMLYLILSQRMKRSILPIVNGITDLPKGKPIHLQANEPFKEIADSINKTSDELQKRERALVQKEENRENWIKGISHDIRTPLSLILGYAEELKESPELKEKDLQRINVVSEQSVIIKELVENLNLVSLLESNGMSLNKTPISPLKTIRQVLSEIINRGLDQNYTIHLKTEDVTSNLKVLGNESLLKRTFSNLILNSIKHNPDGCDITVALAKNKGYMSITIEDTGKGLDLEELNKMRSLFHSTNRNPDNRKGLGLVIVKEIVLIHQGYVDISRRKDKGLKTEIFIPLVT</sequence>
<evidence type="ECO:0000313" key="17">
    <source>
        <dbReference type="Proteomes" id="UP000665043"/>
    </source>
</evidence>
<dbReference type="Proteomes" id="UP000665043">
    <property type="component" value="Chromosome"/>
</dbReference>
<comment type="catalytic activity">
    <reaction evidence="1">
        <text>ATP + protein L-histidine = ADP + protein N-phospho-L-histidine.</text>
        <dbReference type="EC" id="2.7.13.3"/>
    </reaction>
</comment>
<feature type="domain" description="Histidine kinase" evidence="15">
    <location>
        <begin position="247"/>
        <end position="463"/>
    </location>
</feature>
<dbReference type="InterPro" id="IPR003661">
    <property type="entry name" value="HisK_dim/P_dom"/>
</dbReference>
<evidence type="ECO:0000256" key="8">
    <source>
        <dbReference type="ARBA" id="ARBA00022741"/>
    </source>
</evidence>
<evidence type="ECO:0000256" key="12">
    <source>
        <dbReference type="ARBA" id="ARBA00023012"/>
    </source>
</evidence>
<protein>
    <recommendedName>
        <fullName evidence="3">histidine kinase</fullName>
        <ecNumber evidence="3">2.7.13.3</ecNumber>
    </recommendedName>
</protein>
<dbReference type="SMART" id="SM00388">
    <property type="entry name" value="HisKA"/>
    <property type="match status" value="1"/>
</dbReference>
<evidence type="ECO:0000256" key="7">
    <source>
        <dbReference type="ARBA" id="ARBA00022692"/>
    </source>
</evidence>
<feature type="transmembrane region" description="Helical" evidence="14">
    <location>
        <begin position="12"/>
        <end position="35"/>
    </location>
</feature>
<evidence type="ECO:0000256" key="4">
    <source>
        <dbReference type="ARBA" id="ARBA00022475"/>
    </source>
</evidence>
<proteinExistence type="predicted"/>
<keyword evidence="9 16" id="KW-0418">Kinase</keyword>
<evidence type="ECO:0000256" key="2">
    <source>
        <dbReference type="ARBA" id="ARBA00004651"/>
    </source>
</evidence>
<comment type="subcellular location">
    <subcellularLocation>
        <location evidence="2">Cell membrane</location>
        <topology evidence="2">Multi-pass membrane protein</topology>
    </subcellularLocation>
</comment>
<dbReference type="PANTHER" id="PTHR45528:SF1">
    <property type="entry name" value="SENSOR HISTIDINE KINASE CPXA"/>
    <property type="match status" value="1"/>
</dbReference>
<gene>
    <name evidence="16" type="ORF">ERJ70_03645</name>
</gene>
<keyword evidence="6" id="KW-0808">Transferase</keyword>
<dbReference type="InterPro" id="IPR005467">
    <property type="entry name" value="His_kinase_dom"/>
</dbReference>
<dbReference type="Gene3D" id="3.30.565.10">
    <property type="entry name" value="Histidine kinase-like ATPase, C-terminal domain"/>
    <property type="match status" value="1"/>
</dbReference>
<evidence type="ECO:0000256" key="5">
    <source>
        <dbReference type="ARBA" id="ARBA00022553"/>
    </source>
</evidence>
<dbReference type="InterPro" id="IPR004358">
    <property type="entry name" value="Sig_transdc_His_kin-like_C"/>
</dbReference>
<evidence type="ECO:0000313" key="16">
    <source>
        <dbReference type="EMBL" id="QTM98465.1"/>
    </source>
</evidence>
<keyword evidence="11 14" id="KW-1133">Transmembrane helix</keyword>
<dbReference type="SUPFAM" id="SSF47384">
    <property type="entry name" value="Homodimeric domain of signal transducing histidine kinase"/>
    <property type="match status" value="1"/>
</dbReference>
<dbReference type="CDD" id="cd00082">
    <property type="entry name" value="HisKA"/>
    <property type="match status" value="1"/>
</dbReference>
<feature type="transmembrane region" description="Helical" evidence="14">
    <location>
        <begin position="159"/>
        <end position="181"/>
    </location>
</feature>
<dbReference type="Pfam" id="PF00512">
    <property type="entry name" value="HisKA"/>
    <property type="match status" value="1"/>
</dbReference>
<evidence type="ECO:0000256" key="3">
    <source>
        <dbReference type="ARBA" id="ARBA00012438"/>
    </source>
</evidence>
<dbReference type="GO" id="GO:0016301">
    <property type="term" value="F:kinase activity"/>
    <property type="evidence" value="ECO:0007669"/>
    <property type="project" value="UniProtKB-KW"/>
</dbReference>
<keyword evidence="10" id="KW-0067">ATP-binding</keyword>
<dbReference type="EC" id="2.7.13.3" evidence="3"/>
<keyword evidence="5" id="KW-0597">Phosphoprotein</keyword>
<dbReference type="Pfam" id="PF02518">
    <property type="entry name" value="HATPase_c"/>
    <property type="match status" value="1"/>
</dbReference>
<keyword evidence="8" id="KW-0547">Nucleotide-binding</keyword>
<keyword evidence="4" id="KW-1003">Cell membrane</keyword>
<keyword evidence="17" id="KW-1185">Reference proteome</keyword>